<keyword evidence="2" id="KW-0732">Signal</keyword>
<accession>I2Q557</accession>
<feature type="region of interest" description="Disordered" evidence="1">
    <location>
        <begin position="42"/>
        <end position="246"/>
    </location>
</feature>
<gene>
    <name evidence="3" type="ORF">DesU5LDRAFT_3279</name>
</gene>
<feature type="compositionally biased region" description="Pro residues" evidence="1">
    <location>
        <begin position="161"/>
        <end position="178"/>
    </location>
</feature>
<reference evidence="3" key="1">
    <citation type="submission" date="2011-11" db="EMBL/GenBank/DDBJ databases">
        <title>Improved High-Quality Draft sequence of Desulfovibrio sp. U5L.</title>
        <authorList>
            <consortium name="US DOE Joint Genome Institute"/>
            <person name="Lucas S."/>
            <person name="Han J."/>
            <person name="Lapidus A."/>
            <person name="Cheng J.-F."/>
            <person name="Goodwin L."/>
            <person name="Pitluck S."/>
            <person name="Peters L."/>
            <person name="Ovchinnikova G."/>
            <person name="Held B."/>
            <person name="Detter J.C."/>
            <person name="Han C."/>
            <person name="Tapia R."/>
            <person name="Land M."/>
            <person name="Hauser L."/>
            <person name="Kyrpides N."/>
            <person name="Ivanova N."/>
            <person name="Pagani I."/>
            <person name="Gabster J."/>
            <person name="Walker C."/>
            <person name="Stolyar S."/>
            <person name="Stahl D."/>
            <person name="Arkin A."/>
            <person name="Dehal P."/>
            <person name="Hazen T."/>
            <person name="Woyke T."/>
        </authorList>
    </citation>
    <scope>NUCLEOTIDE SEQUENCE [LARGE SCALE GENOMIC DNA]</scope>
    <source>
        <strain evidence="3">U5L</strain>
    </source>
</reference>
<dbReference type="AlphaFoldDB" id="I2Q557"/>
<feature type="compositionally biased region" description="Low complexity" evidence="1">
    <location>
        <begin position="209"/>
        <end position="229"/>
    </location>
</feature>
<feature type="compositionally biased region" description="Polar residues" evidence="1">
    <location>
        <begin position="9"/>
        <end position="23"/>
    </location>
</feature>
<dbReference type="eggNOG" id="ENOG5031816">
    <property type="taxonomic scope" value="Bacteria"/>
</dbReference>
<sequence length="246" mass="25306">MKTVHPSFFTPQVQGNPATTSRPSKAGRLAAVVLALALGCLSPATPPARADGGSGPMPDTYGPPPPLPPGSFDEDAGEAPRRDIHMGTVDHMRMGRDEDGNEVMEIRARPKGVEQQPQTGPIYVYPQVNLPGASGNQTTPMGGGSGRPGQPAGQPGQPGRQPGPPGQVPPAPPRPPQAGPSNRPDRPRPVGERPGQVMQPVQPGPPGQLLPQDGQPGQGLPVPGQPLDGRPGANFQEGPVGRGLPQ</sequence>
<feature type="compositionally biased region" description="Basic and acidic residues" evidence="1">
    <location>
        <begin position="78"/>
        <end position="112"/>
    </location>
</feature>
<proteinExistence type="predicted"/>
<evidence type="ECO:0000256" key="2">
    <source>
        <dbReference type="SAM" id="SignalP"/>
    </source>
</evidence>
<feature type="signal peptide" evidence="2">
    <location>
        <begin position="1"/>
        <end position="50"/>
    </location>
</feature>
<name>I2Q557_9BACT</name>
<dbReference type="EMBL" id="JH600068">
    <property type="protein sequence ID" value="EIG54913.1"/>
    <property type="molecule type" value="Genomic_DNA"/>
</dbReference>
<protein>
    <submittedName>
        <fullName evidence="3">Uncharacterized protein</fullName>
    </submittedName>
</protein>
<feature type="region of interest" description="Disordered" evidence="1">
    <location>
        <begin position="1"/>
        <end position="24"/>
    </location>
</feature>
<dbReference type="STRING" id="596152.DesU5LDRAFT_3279"/>
<feature type="chain" id="PRO_5003664382" evidence="2">
    <location>
        <begin position="51"/>
        <end position="246"/>
    </location>
</feature>
<dbReference type="HOGENOM" id="CLU_1127661_0_0_7"/>
<evidence type="ECO:0000313" key="3">
    <source>
        <dbReference type="EMBL" id="EIG54913.1"/>
    </source>
</evidence>
<feature type="compositionally biased region" description="Low complexity" evidence="1">
    <location>
        <begin position="148"/>
        <end position="160"/>
    </location>
</feature>
<evidence type="ECO:0000256" key="1">
    <source>
        <dbReference type="SAM" id="MobiDB-lite"/>
    </source>
</evidence>
<organism evidence="3">
    <name type="scientific">Desulfovibrio sp. U5L</name>
    <dbReference type="NCBI Taxonomy" id="596152"/>
    <lineage>
        <taxon>Bacteria</taxon>
        <taxon>Pseudomonadati</taxon>
        <taxon>Thermodesulfobacteriota</taxon>
        <taxon>Desulfovibrionia</taxon>
        <taxon>Desulfovibrionales</taxon>
        <taxon>Desulfovibrionaceae</taxon>
        <taxon>Desulfovibrio</taxon>
    </lineage>
</organism>